<protein>
    <recommendedName>
        <fullName evidence="9">TRAP transporter small permease protein</fullName>
    </recommendedName>
</protein>
<keyword evidence="4 9" id="KW-0997">Cell inner membrane</keyword>
<accession>A0ABY2XED9</accession>
<keyword evidence="5 9" id="KW-0812">Transmembrane</keyword>
<dbReference type="InterPro" id="IPR007387">
    <property type="entry name" value="TRAP_DctQ"/>
</dbReference>
<evidence type="ECO:0000256" key="7">
    <source>
        <dbReference type="ARBA" id="ARBA00023136"/>
    </source>
</evidence>
<comment type="function">
    <text evidence="9">Part of the tripartite ATP-independent periplasmic (TRAP) transport system.</text>
</comment>
<evidence type="ECO:0000256" key="5">
    <source>
        <dbReference type="ARBA" id="ARBA00022692"/>
    </source>
</evidence>
<comment type="subcellular location">
    <subcellularLocation>
        <location evidence="1 9">Cell inner membrane</location>
        <topology evidence="1 9">Multi-pass membrane protein</topology>
    </subcellularLocation>
</comment>
<comment type="caution">
    <text evidence="11">The sequence shown here is derived from an EMBL/GenBank/DDBJ whole genome shotgun (WGS) entry which is preliminary data.</text>
</comment>
<keyword evidence="7 9" id="KW-0472">Membrane</keyword>
<keyword evidence="3" id="KW-1003">Cell membrane</keyword>
<evidence type="ECO:0000313" key="11">
    <source>
        <dbReference type="EMBL" id="TMV15382.1"/>
    </source>
</evidence>
<evidence type="ECO:0000256" key="2">
    <source>
        <dbReference type="ARBA" id="ARBA00022448"/>
    </source>
</evidence>
<sequence>MTQVTQTDSAPGVLARIDSVIARAETVLIGALMLAIFGLLMLNVISRSIGSPVIWVDEAAVFLMIWVALTGASLALFARQHLAVTLLPDLLSESARHALARAVDVLLFGFFLLFAVILWMWFDPITLWQAGSVREFSRATFNFLYQEPTVTLGIRKIWFWLAMPVFCFCGLVHTGAHILGRGGVRT</sequence>
<feature type="transmembrane region" description="Helical" evidence="9">
    <location>
        <begin position="157"/>
        <end position="180"/>
    </location>
</feature>
<comment type="similarity">
    <text evidence="8 9">Belongs to the TRAP transporter small permease family.</text>
</comment>
<dbReference type="Pfam" id="PF04290">
    <property type="entry name" value="DctQ"/>
    <property type="match status" value="1"/>
</dbReference>
<evidence type="ECO:0000313" key="12">
    <source>
        <dbReference type="Proteomes" id="UP001191082"/>
    </source>
</evidence>
<feature type="transmembrane region" description="Helical" evidence="9">
    <location>
        <begin position="26"/>
        <end position="47"/>
    </location>
</feature>
<evidence type="ECO:0000256" key="9">
    <source>
        <dbReference type="RuleBase" id="RU369079"/>
    </source>
</evidence>
<keyword evidence="2 9" id="KW-0813">Transport</keyword>
<dbReference type="InterPro" id="IPR055348">
    <property type="entry name" value="DctQ"/>
</dbReference>
<evidence type="ECO:0000256" key="3">
    <source>
        <dbReference type="ARBA" id="ARBA00022475"/>
    </source>
</evidence>
<comment type="subunit">
    <text evidence="9">The complex comprises the extracytoplasmic solute receptor protein and the two transmembrane proteins.</text>
</comment>
<gene>
    <name evidence="11" type="ORF">FGK64_05330</name>
</gene>
<dbReference type="PANTHER" id="PTHR35011:SF2">
    <property type="entry name" value="2,3-DIKETO-L-GULONATE TRAP TRANSPORTER SMALL PERMEASE PROTEIN YIAM"/>
    <property type="match status" value="1"/>
</dbReference>
<organism evidence="11 12">
    <name type="scientific">Arenibacterium halophilum</name>
    <dbReference type="NCBI Taxonomy" id="2583821"/>
    <lineage>
        <taxon>Bacteria</taxon>
        <taxon>Pseudomonadati</taxon>
        <taxon>Pseudomonadota</taxon>
        <taxon>Alphaproteobacteria</taxon>
        <taxon>Rhodobacterales</taxon>
        <taxon>Paracoccaceae</taxon>
        <taxon>Arenibacterium</taxon>
    </lineage>
</organism>
<feature type="domain" description="Tripartite ATP-independent periplasmic transporters DctQ component" evidence="10">
    <location>
        <begin position="36"/>
        <end position="179"/>
    </location>
</feature>
<dbReference type="Proteomes" id="UP001191082">
    <property type="component" value="Unassembled WGS sequence"/>
</dbReference>
<evidence type="ECO:0000259" key="10">
    <source>
        <dbReference type="Pfam" id="PF04290"/>
    </source>
</evidence>
<feature type="transmembrane region" description="Helical" evidence="9">
    <location>
        <begin position="59"/>
        <end position="78"/>
    </location>
</feature>
<name>A0ABY2XED9_9RHOB</name>
<keyword evidence="12" id="KW-1185">Reference proteome</keyword>
<evidence type="ECO:0000256" key="6">
    <source>
        <dbReference type="ARBA" id="ARBA00022989"/>
    </source>
</evidence>
<feature type="transmembrane region" description="Helical" evidence="9">
    <location>
        <begin position="99"/>
        <end position="122"/>
    </location>
</feature>
<dbReference type="PANTHER" id="PTHR35011">
    <property type="entry name" value="2,3-DIKETO-L-GULONATE TRAP TRANSPORTER SMALL PERMEASE PROTEIN YIAM"/>
    <property type="match status" value="1"/>
</dbReference>
<reference evidence="11 12" key="1">
    <citation type="submission" date="2019-05" db="EMBL/GenBank/DDBJ databases">
        <title>Marivita sp. nov. isolated from sea sediment.</title>
        <authorList>
            <person name="Kim W."/>
        </authorList>
    </citation>
    <scope>NUCLEOTIDE SEQUENCE [LARGE SCALE GENOMIC DNA]</scope>
    <source>
        <strain evidence="11 12">CAU 1492</strain>
    </source>
</reference>
<dbReference type="EMBL" id="VCPC01000001">
    <property type="protein sequence ID" value="TMV15382.1"/>
    <property type="molecule type" value="Genomic_DNA"/>
</dbReference>
<evidence type="ECO:0000256" key="8">
    <source>
        <dbReference type="ARBA" id="ARBA00038436"/>
    </source>
</evidence>
<keyword evidence="6 9" id="KW-1133">Transmembrane helix</keyword>
<evidence type="ECO:0000256" key="1">
    <source>
        <dbReference type="ARBA" id="ARBA00004429"/>
    </source>
</evidence>
<evidence type="ECO:0000256" key="4">
    <source>
        <dbReference type="ARBA" id="ARBA00022519"/>
    </source>
</evidence>
<proteinExistence type="inferred from homology"/>
<dbReference type="RefSeq" id="WP_138862727.1">
    <property type="nucleotide sequence ID" value="NZ_VCPC01000001.1"/>
</dbReference>